<evidence type="ECO:0000256" key="6">
    <source>
        <dbReference type="SAM" id="Phobius"/>
    </source>
</evidence>
<sequence length="292" mass="32102">MAESRNEMLPLGFGFSTSASSDRVDARENRMSTVRPWPLRLDNESILSMIFVVGETTGPEESTGYAAFSDWHLPPTVILGGLRHRAVASANDLSHETTLFEALHPPARSTPNTMGLSLGLMRPLLLLTRVMQWSSAVIVMGITSFFINIGPRGQHIIYQEVISTISVVFFLPAFISPFLPNVLSKFVLAIDIVFSYLWLTAFIFAAQDYNWRNCNTRAPPGNGGCSKKKANESFIFLAFFFTFVGIFLEVSALWVARRETAPVHEKNNNVAAETRAADAPADAPADTPAATV</sequence>
<feature type="transmembrane region" description="Helical" evidence="6">
    <location>
        <begin position="186"/>
        <end position="206"/>
    </location>
</feature>
<name>V5GCR6_BYSSN</name>
<dbReference type="PANTHER" id="PTHR39608">
    <property type="entry name" value="INTEGRAL MEMBRANE PROTEIN (AFU_ORTHOLOGUE AFUA_5G08640)"/>
    <property type="match status" value="1"/>
</dbReference>
<evidence type="ECO:0000256" key="2">
    <source>
        <dbReference type="ARBA" id="ARBA00022692"/>
    </source>
</evidence>
<reference evidence="9" key="1">
    <citation type="journal article" date="2014" name="Genome Announc.">
        <title>Draft genome sequence of the formaldehyde-resistant fungus Byssochlamys spectabilis No. 5 (anamorph Paecilomyces variotii No. 5) (NBRC109023).</title>
        <authorList>
            <person name="Oka T."/>
            <person name="Ekino K."/>
            <person name="Fukuda K."/>
            <person name="Nomura Y."/>
        </authorList>
    </citation>
    <scope>NUCLEOTIDE SEQUENCE [LARGE SCALE GENOMIC DNA]</scope>
    <source>
        <strain evidence="9">No. 5 / NBRC 109023</strain>
    </source>
</reference>
<evidence type="ECO:0000256" key="3">
    <source>
        <dbReference type="ARBA" id="ARBA00022989"/>
    </source>
</evidence>
<feature type="compositionally biased region" description="Low complexity" evidence="5">
    <location>
        <begin position="271"/>
        <end position="292"/>
    </location>
</feature>
<evidence type="ECO:0000313" key="8">
    <source>
        <dbReference type="EMBL" id="GAD98712.1"/>
    </source>
</evidence>
<keyword evidence="4 6" id="KW-0472">Membrane</keyword>
<dbReference type="eggNOG" id="ENOG502STK7">
    <property type="taxonomic scope" value="Eukaryota"/>
</dbReference>
<accession>V5GCR6</accession>
<keyword evidence="2 6" id="KW-0812">Transmembrane</keyword>
<dbReference type="HOGENOM" id="CLU_953154_0_0_1"/>
<keyword evidence="3 6" id="KW-1133">Transmembrane helix</keyword>
<dbReference type="OrthoDB" id="20872at2759"/>
<evidence type="ECO:0000313" key="9">
    <source>
        <dbReference type="Proteomes" id="UP000018001"/>
    </source>
</evidence>
<feature type="transmembrane region" description="Helical" evidence="6">
    <location>
        <begin position="234"/>
        <end position="256"/>
    </location>
</feature>
<dbReference type="GO" id="GO:0016020">
    <property type="term" value="C:membrane"/>
    <property type="evidence" value="ECO:0007669"/>
    <property type="project" value="UniProtKB-SubCell"/>
</dbReference>
<dbReference type="InParanoid" id="V5GCR6"/>
<feature type="region of interest" description="Disordered" evidence="5">
    <location>
        <begin position="266"/>
        <end position="292"/>
    </location>
</feature>
<dbReference type="PANTHER" id="PTHR39608:SF2">
    <property type="entry name" value="MARVEL DOMAIN-CONTAINING PROTEIN"/>
    <property type="match status" value="1"/>
</dbReference>
<evidence type="ECO:0000256" key="4">
    <source>
        <dbReference type="ARBA" id="ARBA00023136"/>
    </source>
</evidence>
<dbReference type="Pfam" id="PF01284">
    <property type="entry name" value="MARVEL"/>
    <property type="match status" value="1"/>
</dbReference>
<evidence type="ECO:0000259" key="7">
    <source>
        <dbReference type="Pfam" id="PF01284"/>
    </source>
</evidence>
<feature type="domain" description="MARVEL" evidence="7">
    <location>
        <begin position="125"/>
        <end position="248"/>
    </location>
</feature>
<feature type="transmembrane region" description="Helical" evidence="6">
    <location>
        <begin position="156"/>
        <end position="179"/>
    </location>
</feature>
<dbReference type="InterPro" id="IPR008253">
    <property type="entry name" value="Marvel"/>
</dbReference>
<dbReference type="AlphaFoldDB" id="V5GCR6"/>
<feature type="transmembrane region" description="Helical" evidence="6">
    <location>
        <begin position="130"/>
        <end position="150"/>
    </location>
</feature>
<dbReference type="Proteomes" id="UP000018001">
    <property type="component" value="Unassembled WGS sequence"/>
</dbReference>
<protein>
    <recommendedName>
        <fullName evidence="7">MARVEL domain-containing protein</fullName>
    </recommendedName>
</protein>
<proteinExistence type="predicted"/>
<comment type="subcellular location">
    <subcellularLocation>
        <location evidence="1">Membrane</location>
        <topology evidence="1">Multi-pass membrane protein</topology>
    </subcellularLocation>
</comment>
<comment type="caution">
    <text evidence="8">The sequence shown here is derived from an EMBL/GenBank/DDBJ whole genome shotgun (WGS) entry which is preliminary data.</text>
</comment>
<keyword evidence="9" id="KW-1185">Reference proteome</keyword>
<dbReference type="EMBL" id="BAUL01000258">
    <property type="protein sequence ID" value="GAD98712.1"/>
    <property type="molecule type" value="Genomic_DNA"/>
</dbReference>
<organism evidence="8 9">
    <name type="scientific">Byssochlamys spectabilis (strain No. 5 / NBRC 109023)</name>
    <name type="common">Paecilomyces variotii</name>
    <dbReference type="NCBI Taxonomy" id="1356009"/>
    <lineage>
        <taxon>Eukaryota</taxon>
        <taxon>Fungi</taxon>
        <taxon>Dikarya</taxon>
        <taxon>Ascomycota</taxon>
        <taxon>Pezizomycotina</taxon>
        <taxon>Eurotiomycetes</taxon>
        <taxon>Eurotiomycetidae</taxon>
        <taxon>Eurotiales</taxon>
        <taxon>Thermoascaceae</taxon>
        <taxon>Paecilomyces</taxon>
    </lineage>
</organism>
<evidence type="ECO:0000256" key="5">
    <source>
        <dbReference type="SAM" id="MobiDB-lite"/>
    </source>
</evidence>
<evidence type="ECO:0000256" key="1">
    <source>
        <dbReference type="ARBA" id="ARBA00004141"/>
    </source>
</evidence>
<gene>
    <name evidence="8" type="ORF">PVAR5_7412</name>
</gene>